<dbReference type="CDD" id="cd07377">
    <property type="entry name" value="WHTH_GntR"/>
    <property type="match status" value="1"/>
</dbReference>
<reference evidence="6" key="1">
    <citation type="submission" date="2017-05" db="EMBL/GenBank/DDBJ databases">
        <title>Streptomyces olivochromogenes NBRC 3561 whole genome shotgun sequence.</title>
        <authorList>
            <person name="Dohra H."/>
            <person name="Kodani S."/>
        </authorList>
    </citation>
    <scope>NUCLEOTIDE SEQUENCE [LARGE SCALE GENOMIC DNA]</scope>
    <source>
        <strain evidence="6">NBRC 3561</strain>
    </source>
</reference>
<dbReference type="InterPro" id="IPR000524">
    <property type="entry name" value="Tscrpt_reg_HTH_GntR"/>
</dbReference>
<dbReference type="InterPro" id="IPR036388">
    <property type="entry name" value="WH-like_DNA-bd_sf"/>
</dbReference>
<dbReference type="AlphaFoldDB" id="A0A250VUK2"/>
<evidence type="ECO:0000259" key="4">
    <source>
        <dbReference type="PROSITE" id="PS50949"/>
    </source>
</evidence>
<evidence type="ECO:0000313" key="6">
    <source>
        <dbReference type="Proteomes" id="UP000217446"/>
    </source>
</evidence>
<evidence type="ECO:0000256" key="2">
    <source>
        <dbReference type="ARBA" id="ARBA00023125"/>
    </source>
</evidence>
<evidence type="ECO:0000256" key="1">
    <source>
        <dbReference type="ARBA" id="ARBA00023015"/>
    </source>
</evidence>
<dbReference type="Proteomes" id="UP000217446">
    <property type="component" value="Unassembled WGS sequence"/>
</dbReference>
<dbReference type="PANTHER" id="PTHR43537">
    <property type="entry name" value="TRANSCRIPTIONAL REGULATOR, GNTR FAMILY"/>
    <property type="match status" value="1"/>
</dbReference>
<feature type="domain" description="HTH gntR-type" evidence="4">
    <location>
        <begin position="1"/>
        <end position="68"/>
    </location>
</feature>
<dbReference type="RefSeq" id="WP_067384690.1">
    <property type="nucleotide sequence ID" value="NZ_BDQI01000042.1"/>
</dbReference>
<gene>
    <name evidence="5" type="ORF">SO3561_09509</name>
</gene>
<dbReference type="GO" id="GO:0003700">
    <property type="term" value="F:DNA-binding transcription factor activity"/>
    <property type="evidence" value="ECO:0007669"/>
    <property type="project" value="InterPro"/>
</dbReference>
<accession>A0A250VUK2</accession>
<dbReference type="Gene3D" id="1.20.120.530">
    <property type="entry name" value="GntR ligand-binding domain-like"/>
    <property type="match status" value="1"/>
</dbReference>
<comment type="caution">
    <text evidence="5">The sequence shown here is derived from an EMBL/GenBank/DDBJ whole genome shotgun (WGS) entry which is preliminary data.</text>
</comment>
<name>A0A250VUK2_STROL</name>
<dbReference type="SMART" id="SM00895">
    <property type="entry name" value="FCD"/>
    <property type="match status" value="1"/>
</dbReference>
<dbReference type="PROSITE" id="PS50949">
    <property type="entry name" value="HTH_GNTR"/>
    <property type="match status" value="1"/>
</dbReference>
<dbReference type="Pfam" id="PF07729">
    <property type="entry name" value="FCD"/>
    <property type="match status" value="1"/>
</dbReference>
<protein>
    <submittedName>
        <fullName evidence="5">GntR family transcriptional regulator</fullName>
    </submittedName>
</protein>
<dbReference type="InterPro" id="IPR008920">
    <property type="entry name" value="TF_FadR/GntR_C"/>
</dbReference>
<dbReference type="InterPro" id="IPR036390">
    <property type="entry name" value="WH_DNA-bd_sf"/>
</dbReference>
<keyword evidence="3" id="KW-0804">Transcription</keyword>
<dbReference type="EMBL" id="BDQI01000042">
    <property type="protein sequence ID" value="GAX57938.1"/>
    <property type="molecule type" value="Genomic_DNA"/>
</dbReference>
<dbReference type="SUPFAM" id="SSF48008">
    <property type="entry name" value="GntR ligand-binding domain-like"/>
    <property type="match status" value="1"/>
</dbReference>
<keyword evidence="6" id="KW-1185">Reference proteome</keyword>
<keyword evidence="2" id="KW-0238">DNA-binding</keyword>
<dbReference type="PRINTS" id="PR00035">
    <property type="entry name" value="HTHGNTR"/>
</dbReference>
<organism evidence="5 6">
    <name type="scientific">Streptomyces olivochromogenes</name>
    <dbReference type="NCBI Taxonomy" id="1963"/>
    <lineage>
        <taxon>Bacteria</taxon>
        <taxon>Bacillati</taxon>
        <taxon>Actinomycetota</taxon>
        <taxon>Actinomycetes</taxon>
        <taxon>Kitasatosporales</taxon>
        <taxon>Streptomycetaceae</taxon>
        <taxon>Streptomyces</taxon>
    </lineage>
</organism>
<dbReference type="SMART" id="SM00345">
    <property type="entry name" value="HTH_GNTR"/>
    <property type="match status" value="1"/>
</dbReference>
<keyword evidence="1" id="KW-0805">Transcription regulation</keyword>
<dbReference type="Pfam" id="PF00392">
    <property type="entry name" value="GntR"/>
    <property type="match status" value="1"/>
</dbReference>
<evidence type="ECO:0000313" key="5">
    <source>
        <dbReference type="EMBL" id="GAX57938.1"/>
    </source>
</evidence>
<sequence length="232" mass="25507">MAQSTRAYTELRSLIVSWDLPPGSPLNEVQLAERLGISRTPLRQAIQRLAHEGLVRLTPGRGAQVSEITLQDVVSLFQMREALETYAARLCARRPDRARFADLQAAFETQRAQFETAEPEGGDYGPYYTLIAQLDEAVDAGARNPYLLSSLASLRGHLERLRQIARRRPPRMLQTAAEHQAICAAIHEGNESLAAQATAVHINNSLRHILAVLAEDVGGSEAAALLTARHDD</sequence>
<dbReference type="GO" id="GO:0003677">
    <property type="term" value="F:DNA binding"/>
    <property type="evidence" value="ECO:0007669"/>
    <property type="project" value="UniProtKB-KW"/>
</dbReference>
<dbReference type="PANTHER" id="PTHR43537:SF49">
    <property type="entry name" value="TRANSCRIPTIONAL REGULATORY PROTEIN"/>
    <property type="match status" value="1"/>
</dbReference>
<dbReference type="STRING" id="1963.AQJ27_48195"/>
<evidence type="ECO:0000256" key="3">
    <source>
        <dbReference type="ARBA" id="ARBA00023163"/>
    </source>
</evidence>
<dbReference type="SUPFAM" id="SSF46785">
    <property type="entry name" value="Winged helix' DNA-binding domain"/>
    <property type="match status" value="1"/>
</dbReference>
<dbReference type="Gene3D" id="1.10.10.10">
    <property type="entry name" value="Winged helix-like DNA-binding domain superfamily/Winged helix DNA-binding domain"/>
    <property type="match status" value="1"/>
</dbReference>
<proteinExistence type="predicted"/>
<dbReference type="InterPro" id="IPR011711">
    <property type="entry name" value="GntR_C"/>
</dbReference>